<dbReference type="GO" id="GO:0006084">
    <property type="term" value="P:acetyl-CoA metabolic process"/>
    <property type="evidence" value="ECO:0007669"/>
    <property type="project" value="InterPro"/>
</dbReference>
<reference evidence="6" key="2">
    <citation type="journal article" date="2021" name="Sci. Rep.">
        <title>The distribution of antibiotic resistance genes in chicken gut microbiota commensals.</title>
        <authorList>
            <person name="Juricova H."/>
            <person name="Matiasovicova J."/>
            <person name="Kubasova T."/>
            <person name="Cejkova D."/>
            <person name="Rychlik I."/>
        </authorList>
    </citation>
    <scope>NUCLEOTIDE SEQUENCE</scope>
    <source>
        <strain evidence="6">An824</strain>
    </source>
</reference>
<feature type="domain" description="Acetyl-CoA hydrolase/transferase N-terminal" evidence="4">
    <location>
        <begin position="3"/>
        <end position="214"/>
    </location>
</feature>
<feature type="active site" description="5-glutamyl coenzyme A thioester intermediate" evidence="2">
    <location>
        <position position="287"/>
    </location>
</feature>
<dbReference type="PANTHER" id="PTHR43609:SF1">
    <property type="entry name" value="ACETYL-COA HYDROLASE"/>
    <property type="match status" value="1"/>
</dbReference>
<dbReference type="Gene3D" id="3.30.750.70">
    <property type="entry name" value="4-hydroxybutyrate coenzyme like domains"/>
    <property type="match status" value="1"/>
</dbReference>
<dbReference type="Pfam" id="PF02550">
    <property type="entry name" value="AcetylCoA_hydro"/>
    <property type="match status" value="1"/>
</dbReference>
<accession>A0A939B6V9</accession>
<name>A0A939B6V9_9BACT</name>
<reference evidence="6" key="1">
    <citation type="submission" date="2020-08" db="EMBL/GenBank/DDBJ databases">
        <authorList>
            <person name="Cejkova D."/>
            <person name="Kubasova T."/>
            <person name="Jahodarova E."/>
            <person name="Rychlik I."/>
        </authorList>
    </citation>
    <scope>NUCLEOTIDE SEQUENCE</scope>
    <source>
        <strain evidence="6">An824</strain>
    </source>
</reference>
<dbReference type="Gene3D" id="3.40.1080.20">
    <property type="entry name" value="Acetyl-CoA hydrolase/transferase C-terminal domain"/>
    <property type="match status" value="1"/>
</dbReference>
<protein>
    <submittedName>
        <fullName evidence="6">Succinate CoA transferase</fullName>
    </submittedName>
</protein>
<evidence type="ECO:0000313" key="7">
    <source>
        <dbReference type="Proteomes" id="UP000706891"/>
    </source>
</evidence>
<evidence type="ECO:0000256" key="1">
    <source>
        <dbReference type="ARBA" id="ARBA00009632"/>
    </source>
</evidence>
<feature type="binding site" evidence="3">
    <location>
        <position position="377"/>
    </location>
    <ligand>
        <name>CoA</name>
        <dbReference type="ChEBI" id="CHEBI:57287"/>
    </ligand>
</feature>
<dbReference type="SUPFAM" id="SSF100950">
    <property type="entry name" value="NagB/RpiA/CoA transferase-like"/>
    <property type="match status" value="2"/>
</dbReference>
<dbReference type="Proteomes" id="UP000706891">
    <property type="component" value="Unassembled WGS sequence"/>
</dbReference>
<proteinExistence type="inferred from homology"/>
<dbReference type="InterPro" id="IPR017821">
    <property type="entry name" value="Succinate_CoA_transferase"/>
</dbReference>
<dbReference type="GO" id="GO:0006083">
    <property type="term" value="P:acetate metabolic process"/>
    <property type="evidence" value="ECO:0007669"/>
    <property type="project" value="InterPro"/>
</dbReference>
<dbReference type="NCBIfam" id="TIGR03458">
    <property type="entry name" value="YgfH_subfam"/>
    <property type="match status" value="1"/>
</dbReference>
<evidence type="ECO:0000256" key="3">
    <source>
        <dbReference type="PIRSR" id="PIRSR617821-2"/>
    </source>
</evidence>
<dbReference type="AlphaFoldDB" id="A0A939B6V9"/>
<sequence>MTYTRMTAAEAAAMIRNGENIGLSGFTPAGTAKAVTKELAKKAQAEHEAGREFKIGLFTGASTGQSADGDLSNAQAIRYRAPYTTNSDFRKHVNAGEIAYNDIHLSQMAQELRYGFMGEIDWAILEVCGIEEGETTCRAYLTAAGGISPTVARLAKHVILELNTFHSPEAMYLHDVYEPLDPPMRQPIPITHVNDRIGTPYVEIDAKKIVGVVECNIPDEARAFKAADPITDQIGHNVAQFLVNDMRRGVIPPSFLPLQSGVGSTANAILGALGHEKSVPDFNIYTEVLQDSVVGMMLEGRVKDASSCSLTVSNECLKQIYDNMDYFKQHLTLRPSEISNSPEVIRRLGVIAINTAIEVDLYGNANSTHISGTKMMNGIGGSGDFERNAYISIFTCPSTAKGGLISSIVPFVSHQDSSEHDVNVIATEQGVADLRGKSPEERANLIIENCAHPDYRPLLREYLKIAKGGHTRHCLTAAFALHDTLARKGDMRLTDFSEYVK</sequence>
<dbReference type="RefSeq" id="WP_205103513.1">
    <property type="nucleotide sequence ID" value="NZ_JACJJG010000009.1"/>
</dbReference>
<feature type="binding site" evidence="3">
    <location>
        <position position="401"/>
    </location>
    <ligand>
        <name>CoA</name>
        <dbReference type="ChEBI" id="CHEBI:57287"/>
    </ligand>
</feature>
<dbReference type="Gene3D" id="3.40.1080.10">
    <property type="entry name" value="Glutaconate Coenzyme A-transferase"/>
    <property type="match status" value="1"/>
</dbReference>
<gene>
    <name evidence="6" type="ORF">H6A34_03580</name>
</gene>
<dbReference type="InterPro" id="IPR037171">
    <property type="entry name" value="NagB/RpiA_transferase-like"/>
</dbReference>
<dbReference type="FunFam" id="3.40.1080.20:FF:000001">
    <property type="entry name" value="Acetyl-CoA hydrolase Ach1"/>
    <property type="match status" value="1"/>
</dbReference>
<evidence type="ECO:0000313" key="6">
    <source>
        <dbReference type="EMBL" id="MBM6672955.1"/>
    </source>
</evidence>
<dbReference type="Pfam" id="PF13336">
    <property type="entry name" value="AcetylCoA_hyd_C"/>
    <property type="match status" value="1"/>
</dbReference>
<dbReference type="InterPro" id="IPR003702">
    <property type="entry name" value="ActCoA_hydro_N"/>
</dbReference>
<comment type="caution">
    <text evidence="6">The sequence shown here is derived from an EMBL/GenBank/DDBJ whole genome shotgun (WGS) entry which is preliminary data.</text>
</comment>
<evidence type="ECO:0000256" key="2">
    <source>
        <dbReference type="PIRSR" id="PIRSR617821-1"/>
    </source>
</evidence>
<comment type="similarity">
    <text evidence="1">Belongs to the acetyl-CoA hydrolase/transferase family.</text>
</comment>
<dbReference type="GO" id="GO:0008775">
    <property type="term" value="F:acetate CoA-transferase activity"/>
    <property type="evidence" value="ECO:0007669"/>
    <property type="project" value="InterPro"/>
</dbReference>
<keyword evidence="6" id="KW-0808">Transferase</keyword>
<dbReference type="InterPro" id="IPR046433">
    <property type="entry name" value="ActCoA_hydro"/>
</dbReference>
<feature type="domain" description="Acetyl-CoA hydrolase/transferase C-terminal" evidence="5">
    <location>
        <begin position="318"/>
        <end position="462"/>
    </location>
</feature>
<dbReference type="EMBL" id="JACJJG010000009">
    <property type="protein sequence ID" value="MBM6672955.1"/>
    <property type="molecule type" value="Genomic_DNA"/>
</dbReference>
<dbReference type="GO" id="GO:0003986">
    <property type="term" value="F:acetyl-CoA hydrolase activity"/>
    <property type="evidence" value="ECO:0007669"/>
    <property type="project" value="TreeGrafter"/>
</dbReference>
<feature type="binding site" evidence="3">
    <location>
        <position position="357"/>
    </location>
    <ligand>
        <name>CoA</name>
        <dbReference type="ChEBI" id="CHEBI:57287"/>
    </ligand>
</feature>
<evidence type="ECO:0000259" key="5">
    <source>
        <dbReference type="Pfam" id="PF13336"/>
    </source>
</evidence>
<dbReference type="InterPro" id="IPR038460">
    <property type="entry name" value="AcetylCoA_hyd_C_sf"/>
</dbReference>
<feature type="binding site" evidence="3">
    <location>
        <position position="381"/>
    </location>
    <ligand>
        <name>CoA</name>
        <dbReference type="ChEBI" id="CHEBI:57287"/>
    </ligand>
</feature>
<organism evidence="6 7">
    <name type="scientific">Marseilla massiliensis</name>
    <dbReference type="NCBI Taxonomy" id="1841864"/>
    <lineage>
        <taxon>Bacteria</taxon>
        <taxon>Pseudomonadati</taxon>
        <taxon>Bacteroidota</taxon>
        <taxon>Bacteroidia</taxon>
        <taxon>Bacteroidales</taxon>
        <taxon>Prevotellaceae</taxon>
        <taxon>Marseilla</taxon>
    </lineage>
</organism>
<keyword evidence="7" id="KW-1185">Reference proteome</keyword>
<evidence type="ECO:0000259" key="4">
    <source>
        <dbReference type="Pfam" id="PF02550"/>
    </source>
</evidence>
<dbReference type="InterPro" id="IPR026888">
    <property type="entry name" value="AcetylCoA_hyd_C"/>
</dbReference>
<dbReference type="PANTHER" id="PTHR43609">
    <property type="entry name" value="ACETYL-COA HYDROLASE"/>
    <property type="match status" value="1"/>
</dbReference>